<organism evidence="3 4">
    <name type="scientific">Vibrio gallaecicus</name>
    <dbReference type="NCBI Taxonomy" id="552386"/>
    <lineage>
        <taxon>Bacteria</taxon>
        <taxon>Pseudomonadati</taxon>
        <taxon>Pseudomonadota</taxon>
        <taxon>Gammaproteobacteria</taxon>
        <taxon>Vibrionales</taxon>
        <taxon>Vibrionaceae</taxon>
        <taxon>Vibrio</taxon>
    </lineage>
</organism>
<accession>A0ABV4N9L4</accession>
<proteinExistence type="predicted"/>
<dbReference type="SUPFAM" id="SSF53300">
    <property type="entry name" value="vWA-like"/>
    <property type="match status" value="1"/>
</dbReference>
<evidence type="ECO:0000256" key="1">
    <source>
        <dbReference type="SAM" id="MobiDB-lite"/>
    </source>
</evidence>
<keyword evidence="4" id="KW-1185">Reference proteome</keyword>
<gene>
    <name evidence="3" type="ORF">AB4566_06235</name>
</gene>
<comment type="caution">
    <text evidence="3">The sequence shown here is derived from an EMBL/GenBank/DDBJ whole genome shotgun (WGS) entry which is preliminary data.</text>
</comment>
<sequence length="364" mass="40842">MNHSTFLHSRAGQSASHRSASLQDERIHCEYKGLVRLQAQAESFSLLPQLKAGSALSGRHSSVFRGRGLNFEELRHYQLGDDIRNLDWKVTMRTGKPHVRAYTEEKDRNVIVCVDQRSSMYFSSVEVMKSVVAAELASLTAWRVLKDSDRVGFLMVTPTQNYWMKPRRSQADLLHRLKKLSELNQSLSVDTKDSEPTSFSQFVTLLGRLKLKEATIIILSDWNGATQDDLTHLKHLQKHNDVLGVLISDQLESEFPNQAASSFFDLSQSESLSQGKSLSASKSEPIRKSQAKGGPGWVVGNGELQLNLNDGKKLDLANQGLTEHQRLKKDKLIQLMAAKRLPLIEVNTSGQHVEQFKQAVGGRR</sequence>
<protein>
    <submittedName>
        <fullName evidence="3">DUF58 domain-containing protein</fullName>
    </submittedName>
</protein>
<feature type="domain" description="DUF58" evidence="2">
    <location>
        <begin position="73"/>
        <end position="272"/>
    </location>
</feature>
<dbReference type="EMBL" id="JBFRUW010000016">
    <property type="protein sequence ID" value="MFA0567867.1"/>
    <property type="molecule type" value="Genomic_DNA"/>
</dbReference>
<reference evidence="3 4" key="1">
    <citation type="journal article" date="2024" name="ISME J.">
        <title>Tailless and filamentous prophages are predominant in marine Vibrio.</title>
        <authorList>
            <person name="Steensen K."/>
            <person name="Seneca J."/>
            <person name="Bartlau N."/>
            <person name="Yu X.A."/>
            <person name="Hussain F.A."/>
            <person name="Polz M.F."/>
        </authorList>
    </citation>
    <scope>NUCLEOTIDE SEQUENCE [LARGE SCALE GENOMIC DNA]</scope>
    <source>
        <strain evidence="3 4">10N.222.51.A1</strain>
    </source>
</reference>
<evidence type="ECO:0000313" key="3">
    <source>
        <dbReference type="EMBL" id="MFA0567867.1"/>
    </source>
</evidence>
<dbReference type="Proteomes" id="UP001570417">
    <property type="component" value="Unassembled WGS sequence"/>
</dbReference>
<evidence type="ECO:0000259" key="2">
    <source>
        <dbReference type="Pfam" id="PF01882"/>
    </source>
</evidence>
<feature type="region of interest" description="Disordered" evidence="1">
    <location>
        <begin position="275"/>
        <end position="295"/>
    </location>
</feature>
<dbReference type="Pfam" id="PF01882">
    <property type="entry name" value="DUF58"/>
    <property type="match status" value="1"/>
</dbReference>
<dbReference type="RefSeq" id="WP_372265386.1">
    <property type="nucleotide sequence ID" value="NZ_JBFRUW010000016.1"/>
</dbReference>
<name>A0ABV4N9L4_9VIBR</name>
<dbReference type="InterPro" id="IPR036465">
    <property type="entry name" value="vWFA_dom_sf"/>
</dbReference>
<evidence type="ECO:0000313" key="4">
    <source>
        <dbReference type="Proteomes" id="UP001570417"/>
    </source>
</evidence>
<dbReference type="InterPro" id="IPR002881">
    <property type="entry name" value="DUF58"/>
</dbReference>
<dbReference type="PANTHER" id="PTHR33608:SF12">
    <property type="entry name" value="DUF58 DOMAIN-CONTAINING PROTEIN"/>
    <property type="match status" value="1"/>
</dbReference>
<dbReference type="PANTHER" id="PTHR33608">
    <property type="entry name" value="BLL2464 PROTEIN"/>
    <property type="match status" value="1"/>
</dbReference>